<evidence type="ECO:0008006" key="7">
    <source>
        <dbReference type="Google" id="ProtNLM"/>
    </source>
</evidence>
<dbReference type="Proteomes" id="UP001056436">
    <property type="component" value="Unassembled WGS sequence"/>
</dbReference>
<evidence type="ECO:0000259" key="4">
    <source>
        <dbReference type="Pfam" id="PF24883"/>
    </source>
</evidence>
<accession>A0A9P9XBU9</accession>
<protein>
    <recommendedName>
        <fullName evidence="7">Fungal STAND N-terminal Goodbye domain-containing protein</fullName>
    </recommendedName>
</protein>
<dbReference type="OrthoDB" id="2913095at2759"/>
<proteinExistence type="predicted"/>
<dbReference type="InterPro" id="IPR031350">
    <property type="entry name" value="Goodbye_dom"/>
</dbReference>
<feature type="region of interest" description="Disordered" evidence="2">
    <location>
        <begin position="1532"/>
        <end position="1564"/>
    </location>
</feature>
<feature type="domain" description="Fungal STAND N-terminal Goodbye" evidence="3">
    <location>
        <begin position="51"/>
        <end position="144"/>
    </location>
</feature>
<keyword evidence="1" id="KW-0677">Repeat</keyword>
<evidence type="ECO:0000256" key="1">
    <source>
        <dbReference type="ARBA" id="ARBA00022737"/>
    </source>
</evidence>
<sequence length="1564" mass="177621">MSPSEVAVPENPDIPKDPDDELGKIWKVVEDRVRSMAETTGVKVPRGDLAVKNVTDLLAAQAQRSVDGSGRFQEVQQTFDKTLTCIRTLGDIVIGPISQVFGGPANTCFNALTFVILAYQGYKGMFEALAQLLQGFIESLGRLDDIKKLNPTPKLRLIACQQLMLFVNVCDLTLKLRQKVRFKARAFFNSTFLNNDEVKNLIEEAKKLNKKEFRQIQMDILERLDRVDRNVNGFMFDWKTGTDEKKWKSTVIDELGWPNGSVLQSTEGKIPIFFWKERLLKHLARSSHDDGRWLWNHERFHNWARGESHHMPVLGLEGDEGTGKTHLASKIIEHLNQLGKGSYVAYYFVEDSRKTESNAERDTEPVIIRSLLWQFADSCRPFLKSTAAVCETKRLMVRYDDMWNLLISNVASGKTEARFFIVIDGLATAHTKFAKSLLDAVESQVKACQRIRILITGVPAFFSDLEETHELGIEVIRLRDENRSDIDNFIDDRMNRMPELTNRSNVRAARMRRRISNKLVGSARGDYRNMAHVLDKIKKKPLDQDWVENCLTGASSTAASKISGMVQSIDTQSPHNIFDINEMILWVIDGRTWLNLRQMAAALSLAHAAESKSQQDNERNMTARKLKSRIEGGTYSLFERDEDKEIKFKGGLSIEEAKQGIPHKRSNPGVARGGITTDSMAIQLAEVNLVKHYLQTVCPKSLYDKFGFTEFFEQKLSSEASYTCQDPANAELVLSLRCLMCLVDERKPETRALYSYAAENLHEHLCSAITEPGDTHDERSSPDDEYGATDKSDSSDDEMHSPYRSQRDPFLQAQVAGYLARLFLEDYAMDSLFGFCYPVSDDRRSVLELKELPASWSAWIMDDKALNLLKTSLFRDTDVLRHTGESGLVKSLTAPNHVIEKQPFELLKFAVKRAVTHLLNPGATTYEIETSFAFLLVAEARSNAEDKVIDEDNIWTPTVEQVKAVEVWALRTSASDPTSVWTAHVAAVLLNLNKNGHKDIPLRYVENLAREALNKDPSNWKASYVLARAIERDEDAAELLEGIIISYMSGEECPGLSRDKRLLAELYLEQGDRLWNMGGQENQVKAAEAYSKSVEKDGTHHTRYVSIVKRYAESKMWRHIASLMKQLVAGFPQRHGNAIGKIMWEGIYSDPFMIALVRTADALDEWDLLRAIYEQGEKGNSSFWVTFELRSSYGISLSRSPKHQDEALAVFEELMDRKIEPGFEYFERMMQNQVLRYIMPMYTARVAASKMTKTEPPEFEERVDRLHKDFMKSYEKSDSMPLTVLYFSRYYLARGKSQKAKEVARDLVSQSLEMMLNDDSSDDYQCFWQLQALFWTFKDIDNAIAAVTMLAAVEYTEHVRNKEQWEEQMIEWRRRNESNKNNSNGHGANTTHSQDDSPDARAAPPPSVSGIELAPEEHDDDGQESGKPKEPIYGMKILCDGCDKEFDNPNESEKEGERGQARRLNAIMPKLSSRDSRFSPFRLSLVLAASCPPSRSLLLRRPDSREEKIAGGRILAVVKEGGNMGHQPLILHGVPNNTGESPEVGEVTVGREEREKRKRRTAYA</sequence>
<feature type="region of interest" description="Disordered" evidence="2">
    <location>
        <begin position="1"/>
        <end position="21"/>
    </location>
</feature>
<feature type="region of interest" description="Disordered" evidence="2">
    <location>
        <begin position="1377"/>
        <end position="1433"/>
    </location>
</feature>
<feature type="domain" description="Nephrocystin 3-like N-terminal" evidence="4">
    <location>
        <begin position="291"/>
        <end position="456"/>
    </location>
</feature>
<dbReference type="Pfam" id="PF24883">
    <property type="entry name" value="NPHP3_N"/>
    <property type="match status" value="1"/>
</dbReference>
<dbReference type="PANTHER" id="PTHR10039">
    <property type="entry name" value="AMELOGENIN"/>
    <property type="match status" value="1"/>
</dbReference>
<feature type="region of interest" description="Disordered" evidence="2">
    <location>
        <begin position="770"/>
        <end position="806"/>
    </location>
</feature>
<dbReference type="PANTHER" id="PTHR10039:SF17">
    <property type="entry name" value="FUNGAL STAND N-TERMINAL GOODBYE DOMAIN-CONTAINING PROTEIN-RELATED"/>
    <property type="match status" value="1"/>
</dbReference>
<dbReference type="Pfam" id="PF17109">
    <property type="entry name" value="Goodbye"/>
    <property type="match status" value="1"/>
</dbReference>
<evidence type="ECO:0000256" key="2">
    <source>
        <dbReference type="SAM" id="MobiDB-lite"/>
    </source>
</evidence>
<dbReference type="Gene3D" id="3.40.50.300">
    <property type="entry name" value="P-loop containing nucleotide triphosphate hydrolases"/>
    <property type="match status" value="1"/>
</dbReference>
<evidence type="ECO:0000259" key="3">
    <source>
        <dbReference type="Pfam" id="PF17109"/>
    </source>
</evidence>
<dbReference type="InterPro" id="IPR027417">
    <property type="entry name" value="P-loop_NTPase"/>
</dbReference>
<dbReference type="SUPFAM" id="SSF52540">
    <property type="entry name" value="P-loop containing nucleoside triphosphate hydrolases"/>
    <property type="match status" value="1"/>
</dbReference>
<reference evidence="5" key="1">
    <citation type="submission" date="2019-01" db="EMBL/GenBank/DDBJ databases">
        <title>Colletotrichum abscissum LGMF1257.</title>
        <authorList>
            <person name="Baroncelli R."/>
        </authorList>
    </citation>
    <scope>NUCLEOTIDE SEQUENCE</scope>
    <source>
        <strain evidence="5">Ca142</strain>
    </source>
</reference>
<organism evidence="5 6">
    <name type="scientific">Colletotrichum abscissum</name>
    <dbReference type="NCBI Taxonomy" id="1671311"/>
    <lineage>
        <taxon>Eukaryota</taxon>
        <taxon>Fungi</taxon>
        <taxon>Dikarya</taxon>
        <taxon>Ascomycota</taxon>
        <taxon>Pezizomycotina</taxon>
        <taxon>Sordariomycetes</taxon>
        <taxon>Hypocreomycetidae</taxon>
        <taxon>Glomerellales</taxon>
        <taxon>Glomerellaceae</taxon>
        <taxon>Colletotrichum</taxon>
        <taxon>Colletotrichum acutatum species complex</taxon>
    </lineage>
</organism>
<evidence type="ECO:0000313" key="5">
    <source>
        <dbReference type="EMBL" id="KAI3548404.1"/>
    </source>
</evidence>
<dbReference type="EMBL" id="SDAQ01000049">
    <property type="protein sequence ID" value="KAI3548404.1"/>
    <property type="molecule type" value="Genomic_DNA"/>
</dbReference>
<keyword evidence="6" id="KW-1185">Reference proteome</keyword>
<evidence type="ECO:0000313" key="6">
    <source>
        <dbReference type="Proteomes" id="UP001056436"/>
    </source>
</evidence>
<feature type="compositionally biased region" description="Basic and acidic residues" evidence="2">
    <location>
        <begin position="773"/>
        <end position="806"/>
    </location>
</feature>
<dbReference type="InterPro" id="IPR056884">
    <property type="entry name" value="NPHP3-like_N"/>
</dbReference>
<comment type="caution">
    <text evidence="5">The sequence shown here is derived from an EMBL/GenBank/DDBJ whole genome shotgun (WGS) entry which is preliminary data.</text>
</comment>
<gene>
    <name evidence="5" type="ORF">CABS02_08238</name>
</gene>
<name>A0A9P9XBU9_9PEZI</name>